<dbReference type="Pfam" id="PF12867">
    <property type="entry name" value="DinB_2"/>
    <property type="match status" value="1"/>
</dbReference>
<organism evidence="3 4">
    <name type="scientific">Ktedonosporobacter rubrisoli</name>
    <dbReference type="NCBI Taxonomy" id="2509675"/>
    <lineage>
        <taxon>Bacteria</taxon>
        <taxon>Bacillati</taxon>
        <taxon>Chloroflexota</taxon>
        <taxon>Ktedonobacteria</taxon>
        <taxon>Ktedonobacterales</taxon>
        <taxon>Ktedonosporobacteraceae</taxon>
        <taxon>Ktedonosporobacter</taxon>
    </lineage>
</organism>
<evidence type="ECO:0000313" key="3">
    <source>
        <dbReference type="EMBL" id="QBD80367.1"/>
    </source>
</evidence>
<gene>
    <name evidence="3" type="ORF">EPA93_32105</name>
</gene>
<evidence type="ECO:0000259" key="2">
    <source>
        <dbReference type="Pfam" id="PF12867"/>
    </source>
</evidence>
<proteinExistence type="predicted"/>
<name>A0A4P6JX94_KTERU</name>
<dbReference type="Proteomes" id="UP000290365">
    <property type="component" value="Chromosome"/>
</dbReference>
<dbReference type="KEGG" id="kbs:EPA93_32105"/>
<evidence type="ECO:0000256" key="1">
    <source>
        <dbReference type="SAM" id="MobiDB-lite"/>
    </source>
</evidence>
<accession>A0A4P6JX94</accession>
<feature type="region of interest" description="Disordered" evidence="1">
    <location>
        <begin position="1"/>
        <end position="21"/>
    </location>
</feature>
<dbReference type="EMBL" id="CP035758">
    <property type="protein sequence ID" value="QBD80367.1"/>
    <property type="molecule type" value="Genomic_DNA"/>
</dbReference>
<feature type="compositionally biased region" description="Polar residues" evidence="1">
    <location>
        <begin position="1"/>
        <end position="13"/>
    </location>
</feature>
<dbReference type="OrthoDB" id="9798830at2"/>
<dbReference type="AlphaFoldDB" id="A0A4P6JX94"/>
<dbReference type="SUPFAM" id="SSF109854">
    <property type="entry name" value="DinB/YfiT-like putative metalloenzymes"/>
    <property type="match status" value="1"/>
</dbReference>
<dbReference type="InterPro" id="IPR034660">
    <property type="entry name" value="DinB/YfiT-like"/>
</dbReference>
<sequence length="182" mass="21168">MEKTSWASSTATYSGKRRESMSEDTILREHIRDLLEGKGAHMNFDEAVANFPLEHINTRPPNVSYTPWHLLEHIRIAQRDILDFMRGTDYVELAWPAEYWPAEDEQADRARWEKTLHGFRADLQELLQMAADPKLDLYQKIPHGSGQTMLREFLVVADHNAYHIGEFAILRQVMGTWTSERS</sequence>
<dbReference type="InterPro" id="IPR024775">
    <property type="entry name" value="DinB-like"/>
</dbReference>
<feature type="domain" description="DinB-like" evidence="2">
    <location>
        <begin position="40"/>
        <end position="166"/>
    </location>
</feature>
<evidence type="ECO:0000313" key="4">
    <source>
        <dbReference type="Proteomes" id="UP000290365"/>
    </source>
</evidence>
<reference evidence="3 4" key="1">
    <citation type="submission" date="2019-01" db="EMBL/GenBank/DDBJ databases">
        <title>Ktedonosporobacter rubrisoli SCAWS-G2.</title>
        <authorList>
            <person name="Huang Y."/>
            <person name="Yan B."/>
        </authorList>
    </citation>
    <scope>NUCLEOTIDE SEQUENCE [LARGE SCALE GENOMIC DNA]</scope>
    <source>
        <strain evidence="3 4">SCAWS-G2</strain>
    </source>
</reference>
<dbReference type="Gene3D" id="1.20.120.450">
    <property type="entry name" value="dinb family like domain"/>
    <property type="match status" value="1"/>
</dbReference>
<protein>
    <submittedName>
        <fullName evidence="3">DinB family protein</fullName>
    </submittedName>
</protein>
<keyword evidence="4" id="KW-1185">Reference proteome</keyword>